<protein>
    <submittedName>
        <fullName evidence="2">Uncharacterized protein</fullName>
    </submittedName>
</protein>
<evidence type="ECO:0000313" key="1">
    <source>
        <dbReference type="EMBL" id="QJA98818.1"/>
    </source>
</evidence>
<proteinExistence type="predicted"/>
<accession>A0A6M3MFP3</accession>
<sequence>MLKTTKKQEETLALISLIESEFGARWFIRQELPHTTMHTLNALLHRKLLQTKTFNGIQYFKKC</sequence>
<dbReference type="AlphaFoldDB" id="A0A6M3MFP3"/>
<gene>
    <name evidence="1" type="ORF">MM171A01509_0009</name>
    <name evidence="2" type="ORF">MM171B00657_0009</name>
</gene>
<dbReference type="EMBL" id="MT143610">
    <property type="protein sequence ID" value="QJA98818.1"/>
    <property type="molecule type" value="Genomic_DNA"/>
</dbReference>
<organism evidence="2">
    <name type="scientific">viral metagenome</name>
    <dbReference type="NCBI Taxonomy" id="1070528"/>
    <lineage>
        <taxon>unclassified sequences</taxon>
        <taxon>metagenomes</taxon>
        <taxon>organismal metagenomes</taxon>
    </lineage>
</organism>
<dbReference type="EMBL" id="MT143851">
    <property type="protein sequence ID" value="QJB03552.1"/>
    <property type="molecule type" value="Genomic_DNA"/>
</dbReference>
<name>A0A6M3MFP3_9ZZZZ</name>
<reference evidence="2" key="1">
    <citation type="submission" date="2020-03" db="EMBL/GenBank/DDBJ databases">
        <title>The deep terrestrial virosphere.</title>
        <authorList>
            <person name="Holmfeldt K."/>
            <person name="Nilsson E."/>
            <person name="Simone D."/>
            <person name="Lopez-Fernandez M."/>
            <person name="Wu X."/>
            <person name="de Brujin I."/>
            <person name="Lundin D."/>
            <person name="Andersson A."/>
            <person name="Bertilsson S."/>
            <person name="Dopson M."/>
        </authorList>
    </citation>
    <scope>NUCLEOTIDE SEQUENCE</scope>
    <source>
        <strain evidence="1">MM171A01509</strain>
        <strain evidence="2">MM171B00657</strain>
    </source>
</reference>
<evidence type="ECO:0000313" key="2">
    <source>
        <dbReference type="EMBL" id="QJB03552.1"/>
    </source>
</evidence>